<organism evidence="2">
    <name type="scientific">Meiothermus ruber</name>
    <dbReference type="NCBI Taxonomy" id="277"/>
    <lineage>
        <taxon>Bacteria</taxon>
        <taxon>Thermotogati</taxon>
        <taxon>Deinococcota</taxon>
        <taxon>Deinococci</taxon>
        <taxon>Thermales</taxon>
        <taxon>Thermaceae</taxon>
        <taxon>Meiothermus</taxon>
    </lineage>
</organism>
<keyword evidence="1" id="KW-1133">Transmembrane helix</keyword>
<protein>
    <submittedName>
        <fullName evidence="2">Uncharacterized protein</fullName>
    </submittedName>
</protein>
<evidence type="ECO:0000256" key="1">
    <source>
        <dbReference type="SAM" id="Phobius"/>
    </source>
</evidence>
<keyword evidence="1" id="KW-0812">Transmembrane</keyword>
<dbReference type="AlphaFoldDB" id="A0A7C3DQP6"/>
<reference evidence="2" key="1">
    <citation type="journal article" date="2020" name="mSystems">
        <title>Genome- and Community-Level Interaction Insights into Carbon Utilization and Element Cycling Functions of Hydrothermarchaeota in Hydrothermal Sediment.</title>
        <authorList>
            <person name="Zhou Z."/>
            <person name="Liu Y."/>
            <person name="Xu W."/>
            <person name="Pan J."/>
            <person name="Luo Z.H."/>
            <person name="Li M."/>
        </authorList>
    </citation>
    <scope>NUCLEOTIDE SEQUENCE [LARGE SCALE GENOMIC DNA]</scope>
    <source>
        <strain evidence="2">SpSt-524</strain>
    </source>
</reference>
<evidence type="ECO:0000313" key="2">
    <source>
        <dbReference type="EMBL" id="HFG20572.1"/>
    </source>
</evidence>
<name>A0A7C3DQP6_MEIRU</name>
<proteinExistence type="predicted"/>
<feature type="transmembrane region" description="Helical" evidence="1">
    <location>
        <begin position="34"/>
        <end position="55"/>
    </location>
</feature>
<sequence length="73" mass="8308">MLGLIWFLFTVFAAYMAAQFVRQPRFWRTDSPALGEVISVWLILTLVLAGSLMGLRELLALLWPQSPAWLSAR</sequence>
<accession>A0A7C3DQP6</accession>
<dbReference type="EMBL" id="DSWI01000016">
    <property type="protein sequence ID" value="HFG20572.1"/>
    <property type="molecule type" value="Genomic_DNA"/>
</dbReference>
<comment type="caution">
    <text evidence="2">The sequence shown here is derived from an EMBL/GenBank/DDBJ whole genome shotgun (WGS) entry which is preliminary data.</text>
</comment>
<keyword evidence="1" id="KW-0472">Membrane</keyword>
<gene>
    <name evidence="2" type="ORF">ENS82_07620</name>
</gene>